<feature type="compositionally biased region" description="Low complexity" evidence="1">
    <location>
        <begin position="160"/>
        <end position="171"/>
    </location>
</feature>
<organism evidence="4 5">
    <name type="scientific">Cyclotella atomus</name>
    <dbReference type="NCBI Taxonomy" id="382360"/>
    <lineage>
        <taxon>Eukaryota</taxon>
        <taxon>Sar</taxon>
        <taxon>Stramenopiles</taxon>
        <taxon>Ochrophyta</taxon>
        <taxon>Bacillariophyta</taxon>
        <taxon>Coscinodiscophyceae</taxon>
        <taxon>Thalassiosirophycidae</taxon>
        <taxon>Stephanodiscales</taxon>
        <taxon>Stephanodiscaceae</taxon>
        <taxon>Cyclotella</taxon>
    </lineage>
</organism>
<gene>
    <name evidence="4" type="ORF">ACHAWO_003236</name>
</gene>
<proteinExistence type="predicted"/>
<feature type="transmembrane region" description="Helical" evidence="2">
    <location>
        <begin position="582"/>
        <end position="606"/>
    </location>
</feature>
<feature type="region of interest" description="Disordered" evidence="1">
    <location>
        <begin position="154"/>
        <end position="245"/>
    </location>
</feature>
<evidence type="ECO:0000313" key="4">
    <source>
        <dbReference type="EMBL" id="KAL3796080.1"/>
    </source>
</evidence>
<name>A0ABD3QD45_9STRA</name>
<evidence type="ECO:0000256" key="1">
    <source>
        <dbReference type="SAM" id="MobiDB-lite"/>
    </source>
</evidence>
<feature type="compositionally biased region" description="Basic residues" evidence="1">
    <location>
        <begin position="517"/>
        <end position="527"/>
    </location>
</feature>
<feature type="compositionally biased region" description="Basic and acidic residues" evidence="1">
    <location>
        <begin position="122"/>
        <end position="136"/>
    </location>
</feature>
<keyword evidence="2" id="KW-0812">Transmembrane</keyword>
<reference evidence="4 5" key="1">
    <citation type="submission" date="2024-10" db="EMBL/GenBank/DDBJ databases">
        <title>Updated reference genomes for cyclostephanoid diatoms.</title>
        <authorList>
            <person name="Roberts W.R."/>
            <person name="Alverson A.J."/>
        </authorList>
    </citation>
    <scope>NUCLEOTIDE SEQUENCE [LARGE SCALE GENOMIC DNA]</scope>
    <source>
        <strain evidence="4 5">AJA010-31</strain>
    </source>
</reference>
<feature type="signal peptide" evidence="3">
    <location>
        <begin position="1"/>
        <end position="21"/>
    </location>
</feature>
<dbReference type="AlphaFoldDB" id="A0ABD3QD45"/>
<keyword evidence="3" id="KW-0732">Signal</keyword>
<protein>
    <submittedName>
        <fullName evidence="4">Uncharacterized protein</fullName>
    </submittedName>
</protein>
<keyword evidence="2" id="KW-1133">Transmembrane helix</keyword>
<evidence type="ECO:0000256" key="3">
    <source>
        <dbReference type="SAM" id="SignalP"/>
    </source>
</evidence>
<dbReference type="Proteomes" id="UP001530400">
    <property type="component" value="Unassembled WGS sequence"/>
</dbReference>
<accession>A0ABD3QD45</accession>
<feature type="region of interest" description="Disordered" evidence="1">
    <location>
        <begin position="513"/>
        <end position="545"/>
    </location>
</feature>
<feature type="region of interest" description="Disordered" evidence="1">
    <location>
        <begin position="41"/>
        <end position="72"/>
    </location>
</feature>
<keyword evidence="2" id="KW-0472">Membrane</keyword>
<keyword evidence="5" id="KW-1185">Reference proteome</keyword>
<feature type="region of interest" description="Disordered" evidence="1">
    <location>
        <begin position="105"/>
        <end position="142"/>
    </location>
</feature>
<evidence type="ECO:0000256" key="2">
    <source>
        <dbReference type="SAM" id="Phobius"/>
    </source>
</evidence>
<feature type="compositionally biased region" description="Acidic residues" evidence="1">
    <location>
        <begin position="112"/>
        <end position="121"/>
    </location>
</feature>
<feature type="chain" id="PRO_5044896583" evidence="3">
    <location>
        <begin position="22"/>
        <end position="670"/>
    </location>
</feature>
<comment type="caution">
    <text evidence="4">The sequence shown here is derived from an EMBL/GenBank/DDBJ whole genome shotgun (WGS) entry which is preliminary data.</text>
</comment>
<feature type="region of interest" description="Disordered" evidence="1">
    <location>
        <begin position="631"/>
        <end position="670"/>
    </location>
</feature>
<feature type="region of interest" description="Disordered" evidence="1">
    <location>
        <begin position="442"/>
        <end position="463"/>
    </location>
</feature>
<sequence>MGKGSHFAAGALLGALTLTDPRQVGCMATVVDVQTNITSDLDQDEVKDGGLKEHTSSHGNDMDGSADDVKRNPLVDQSTANTQQEHTLPASLAKAVLVGALGRSQSVKDAHDDEGEVMPSDEPERSNAKSDGDSVHNSKPPLTGCVWGSAGCNKGKGKWNSNSATSINSSSVDETQDNDADSPSTSVFAGSATAKIKAHVQEARGGASSTRRTPLTSRRKSRSNVGKGDGAANGQQSDNASHKPPQGFRLAARIVTSPSDGLSYFLDVPEDPNALELDNWMMNIPYTYVECGPTVESKTESFLLQDMVVRHFPHGADMAHWVNLAGGVTIEKSKPDTGDTESEGESYISDDINGHPKLLVALSPIAITVSGNEEETRTFHPGEVILMEDTLGKGHKMRAARDDSDESNILGQDLKVLMVSLPHSVHYTLADLNDYARRKKSRASASSAKVDAPSYPPSPSSYSGAKHSIFGLASRHSSRGRYRDYRSTSLTAHDTKPCPLEYDSAYSSLFTPSYQQRKSRRRRRKNHQIKESAFSSDYPPPPGHSTYDEESALLRFLPSLRRTMLFGIGLSLTSSFVYCVQLLYPPLLAIIGGAAFVIGGALINVLGIRWSYRQWLAVWEEEWRWRREVKRHKEAQREKDEAMSAEGDLDQTSGAKVNEAAKSEDDTDEE</sequence>
<feature type="compositionally biased region" description="Basic and acidic residues" evidence="1">
    <location>
        <begin position="44"/>
        <end position="56"/>
    </location>
</feature>
<evidence type="ECO:0000313" key="5">
    <source>
        <dbReference type="Proteomes" id="UP001530400"/>
    </source>
</evidence>
<dbReference type="EMBL" id="JALLPJ020000301">
    <property type="protein sequence ID" value="KAL3796080.1"/>
    <property type="molecule type" value="Genomic_DNA"/>
</dbReference>